<dbReference type="InParanoid" id="A0A0C3FTL9"/>
<dbReference type="AlphaFoldDB" id="A0A0C3FTL9"/>
<proteinExistence type="predicted"/>
<dbReference type="Proteomes" id="UP000054166">
    <property type="component" value="Unassembled WGS sequence"/>
</dbReference>
<dbReference type="EMBL" id="KN832979">
    <property type="protein sequence ID" value="KIM87650.1"/>
    <property type="molecule type" value="Genomic_DNA"/>
</dbReference>
<protein>
    <submittedName>
        <fullName evidence="1">Uncharacterized protein</fullName>
    </submittedName>
</protein>
<dbReference type="HOGENOM" id="CLU_1384618_0_0_1"/>
<evidence type="ECO:0000313" key="2">
    <source>
        <dbReference type="Proteomes" id="UP000054166"/>
    </source>
</evidence>
<accession>A0A0C3FTL9</accession>
<evidence type="ECO:0000313" key="1">
    <source>
        <dbReference type="EMBL" id="KIM87650.1"/>
    </source>
</evidence>
<organism evidence="1 2">
    <name type="scientific">Piloderma croceum (strain F 1598)</name>
    <dbReference type="NCBI Taxonomy" id="765440"/>
    <lineage>
        <taxon>Eukaryota</taxon>
        <taxon>Fungi</taxon>
        <taxon>Dikarya</taxon>
        <taxon>Basidiomycota</taxon>
        <taxon>Agaricomycotina</taxon>
        <taxon>Agaricomycetes</taxon>
        <taxon>Agaricomycetidae</taxon>
        <taxon>Atheliales</taxon>
        <taxon>Atheliaceae</taxon>
        <taxon>Piloderma</taxon>
    </lineage>
</organism>
<dbReference type="OrthoDB" id="449091at2759"/>
<reference evidence="2" key="2">
    <citation type="submission" date="2015-01" db="EMBL/GenBank/DDBJ databases">
        <title>Evolutionary Origins and Diversification of the Mycorrhizal Mutualists.</title>
        <authorList>
            <consortium name="DOE Joint Genome Institute"/>
            <consortium name="Mycorrhizal Genomics Consortium"/>
            <person name="Kohler A."/>
            <person name="Kuo A."/>
            <person name="Nagy L.G."/>
            <person name="Floudas D."/>
            <person name="Copeland A."/>
            <person name="Barry K.W."/>
            <person name="Cichocki N."/>
            <person name="Veneault-Fourrey C."/>
            <person name="LaButti K."/>
            <person name="Lindquist E.A."/>
            <person name="Lipzen A."/>
            <person name="Lundell T."/>
            <person name="Morin E."/>
            <person name="Murat C."/>
            <person name="Riley R."/>
            <person name="Ohm R."/>
            <person name="Sun H."/>
            <person name="Tunlid A."/>
            <person name="Henrissat B."/>
            <person name="Grigoriev I.V."/>
            <person name="Hibbett D.S."/>
            <person name="Martin F."/>
        </authorList>
    </citation>
    <scope>NUCLEOTIDE SEQUENCE [LARGE SCALE GENOMIC DNA]</scope>
    <source>
        <strain evidence="2">F 1598</strain>
    </source>
</reference>
<name>A0A0C3FTL9_PILCF</name>
<keyword evidence="2" id="KW-1185">Reference proteome</keyword>
<reference evidence="1 2" key="1">
    <citation type="submission" date="2014-04" db="EMBL/GenBank/DDBJ databases">
        <authorList>
            <consortium name="DOE Joint Genome Institute"/>
            <person name="Kuo A."/>
            <person name="Tarkka M."/>
            <person name="Buscot F."/>
            <person name="Kohler A."/>
            <person name="Nagy L.G."/>
            <person name="Floudas D."/>
            <person name="Copeland A."/>
            <person name="Barry K.W."/>
            <person name="Cichocki N."/>
            <person name="Veneault-Fourrey C."/>
            <person name="LaButti K."/>
            <person name="Lindquist E.A."/>
            <person name="Lipzen A."/>
            <person name="Lundell T."/>
            <person name="Morin E."/>
            <person name="Murat C."/>
            <person name="Sun H."/>
            <person name="Tunlid A."/>
            <person name="Henrissat B."/>
            <person name="Grigoriev I.V."/>
            <person name="Hibbett D.S."/>
            <person name="Martin F."/>
            <person name="Nordberg H.P."/>
            <person name="Cantor M.N."/>
            <person name="Hua S.X."/>
        </authorList>
    </citation>
    <scope>NUCLEOTIDE SEQUENCE [LARGE SCALE GENOMIC DNA]</scope>
    <source>
        <strain evidence="1 2">F 1598</strain>
    </source>
</reference>
<dbReference type="STRING" id="765440.A0A0C3FTL9"/>
<sequence length="197" mass="21781">MLNGHQVNIPREITGKIWLPKLGDQNRNQAAFEFQLSGRMQTVLATAAPLLLVVPDDIPPHELSIALRIAHDLNVYHKLDGEIIRSSEAMRRGKENHLSIGNIVVIRDPQSSFNDPSQGIIFLHQHPTYSRANMLFMLGDQSGIERVSRLFPIRTGVTVPDWLVVGANADKVGAGAITGAGVLGREWKWDDGGSWLH</sequence>
<gene>
    <name evidence="1" type="ORF">PILCRDRAFT_287259</name>
</gene>